<proteinExistence type="predicted"/>
<dbReference type="InterPro" id="IPR038020">
    <property type="entry name" value="MbtH-like_sf"/>
</dbReference>
<feature type="region of interest" description="Disordered" evidence="1">
    <location>
        <begin position="1"/>
        <end position="23"/>
    </location>
</feature>
<dbReference type="PANTHER" id="PTHR38444:SF1">
    <property type="entry name" value="ENTEROBACTIN BIOSYNTHESIS PROTEIN YBDZ"/>
    <property type="match status" value="1"/>
</dbReference>
<sequence>MGFGPGARTSYDSDTGVRDVSNPFDDQDGTFLVLVNDEGQHSLWPAFAQQPQGWQVALEEGSRDTALAFIEEHWTDMRPRSLREATEAQAS</sequence>
<reference evidence="3 4" key="1">
    <citation type="submission" date="2019-04" db="EMBL/GenBank/DDBJ databases">
        <title>Streptomyces piniterrae sp. nov., a heliquinomycin-producing actinomycete isolated from rhizosphere soil of Pinus yunnanensis.</title>
        <authorList>
            <person name="Zhuang X."/>
            <person name="Zhao J."/>
        </authorList>
    </citation>
    <scope>NUCLEOTIDE SEQUENCE [LARGE SCALE GENOMIC DNA]</scope>
    <source>
        <strain evidence="4">jys28</strain>
    </source>
</reference>
<dbReference type="SMART" id="SM00923">
    <property type="entry name" value="MbtH"/>
    <property type="match status" value="1"/>
</dbReference>
<dbReference type="Gene3D" id="3.90.820.10">
    <property type="entry name" value="Structural Genomics, Unknown Function 30-nov-00 1gh9 Mol_id"/>
    <property type="match status" value="1"/>
</dbReference>
<gene>
    <name evidence="3" type="ORF">FCH28_14220</name>
</gene>
<evidence type="ECO:0000313" key="4">
    <source>
        <dbReference type="Proteomes" id="UP000308697"/>
    </source>
</evidence>
<dbReference type="PANTHER" id="PTHR38444">
    <property type="entry name" value="ENTEROBACTIN BIOSYNTHESIS PROTEIN YBDZ"/>
    <property type="match status" value="1"/>
</dbReference>
<evidence type="ECO:0000313" key="3">
    <source>
        <dbReference type="EMBL" id="TJZ54673.1"/>
    </source>
</evidence>
<dbReference type="SUPFAM" id="SSF160582">
    <property type="entry name" value="MbtH-like"/>
    <property type="match status" value="1"/>
</dbReference>
<name>A0A4U0NKN7_9ACTN</name>
<keyword evidence="4" id="KW-1185">Reference proteome</keyword>
<evidence type="ECO:0000259" key="2">
    <source>
        <dbReference type="SMART" id="SM00923"/>
    </source>
</evidence>
<dbReference type="GO" id="GO:0019290">
    <property type="term" value="P:siderophore biosynthetic process"/>
    <property type="evidence" value="ECO:0007669"/>
    <property type="project" value="TreeGrafter"/>
</dbReference>
<dbReference type="InterPro" id="IPR005153">
    <property type="entry name" value="MbtH-like_dom"/>
</dbReference>
<dbReference type="AlphaFoldDB" id="A0A4U0NKN7"/>
<evidence type="ECO:0000256" key="1">
    <source>
        <dbReference type="SAM" id="MobiDB-lite"/>
    </source>
</evidence>
<dbReference type="GO" id="GO:0005829">
    <property type="term" value="C:cytosol"/>
    <property type="evidence" value="ECO:0007669"/>
    <property type="project" value="TreeGrafter"/>
</dbReference>
<dbReference type="InterPro" id="IPR037407">
    <property type="entry name" value="MLP_fam"/>
</dbReference>
<organism evidence="3 4">
    <name type="scientific">Streptomyces piniterrae</name>
    <dbReference type="NCBI Taxonomy" id="2571125"/>
    <lineage>
        <taxon>Bacteria</taxon>
        <taxon>Bacillati</taxon>
        <taxon>Actinomycetota</taxon>
        <taxon>Actinomycetes</taxon>
        <taxon>Kitasatosporales</taxon>
        <taxon>Streptomycetaceae</taxon>
        <taxon>Streptomyces</taxon>
    </lineage>
</organism>
<dbReference type="OrthoDB" id="7584480at2"/>
<dbReference type="EMBL" id="SUMB01000004">
    <property type="protein sequence ID" value="TJZ54673.1"/>
    <property type="molecule type" value="Genomic_DNA"/>
</dbReference>
<comment type="caution">
    <text evidence="3">The sequence shown here is derived from an EMBL/GenBank/DDBJ whole genome shotgun (WGS) entry which is preliminary data.</text>
</comment>
<feature type="domain" description="MbtH-like" evidence="2">
    <location>
        <begin position="22"/>
        <end position="72"/>
    </location>
</feature>
<accession>A0A4U0NKN7</accession>
<dbReference type="Pfam" id="PF03621">
    <property type="entry name" value="MbtH"/>
    <property type="match status" value="1"/>
</dbReference>
<dbReference type="Proteomes" id="UP000308697">
    <property type="component" value="Unassembled WGS sequence"/>
</dbReference>
<protein>
    <submittedName>
        <fullName evidence="3">MbtH family protein</fullName>
    </submittedName>
</protein>